<dbReference type="EMBL" id="CAJOBH010192182">
    <property type="protein sequence ID" value="CAF4966717.1"/>
    <property type="molecule type" value="Genomic_DNA"/>
</dbReference>
<proteinExistence type="predicted"/>
<feature type="region of interest" description="Disordered" evidence="1">
    <location>
        <begin position="42"/>
        <end position="63"/>
    </location>
</feature>
<dbReference type="Proteomes" id="UP000681967">
    <property type="component" value="Unassembled WGS sequence"/>
</dbReference>
<accession>A0A8S3DH47</accession>
<organism evidence="2 3">
    <name type="scientific">Rotaria magnacalcarata</name>
    <dbReference type="NCBI Taxonomy" id="392030"/>
    <lineage>
        <taxon>Eukaryota</taxon>
        <taxon>Metazoa</taxon>
        <taxon>Spiralia</taxon>
        <taxon>Gnathifera</taxon>
        <taxon>Rotifera</taxon>
        <taxon>Eurotatoria</taxon>
        <taxon>Bdelloidea</taxon>
        <taxon>Philodinida</taxon>
        <taxon>Philodinidae</taxon>
        <taxon>Rotaria</taxon>
    </lineage>
</organism>
<name>A0A8S3DH47_9BILA</name>
<gene>
    <name evidence="2" type="ORF">BYL167_LOCUS54461</name>
</gene>
<evidence type="ECO:0000256" key="1">
    <source>
        <dbReference type="SAM" id="MobiDB-lite"/>
    </source>
</evidence>
<dbReference type="AlphaFoldDB" id="A0A8S3DH47"/>
<evidence type="ECO:0000313" key="3">
    <source>
        <dbReference type="Proteomes" id="UP000681967"/>
    </source>
</evidence>
<protein>
    <submittedName>
        <fullName evidence="2">Uncharacterized protein</fullName>
    </submittedName>
</protein>
<sequence length="95" mass="10629">MSRSSNRMSDYLLSSAEHEGASLFPSGLLMYDLPSLRRTASRTSNNVELMNREPPKKRSPSPVPSVRYFEIISTAVCVVLKFLISIKFSCSTIEV</sequence>
<evidence type="ECO:0000313" key="2">
    <source>
        <dbReference type="EMBL" id="CAF4966717.1"/>
    </source>
</evidence>
<reference evidence="2" key="1">
    <citation type="submission" date="2021-02" db="EMBL/GenBank/DDBJ databases">
        <authorList>
            <person name="Nowell W R."/>
        </authorList>
    </citation>
    <scope>NUCLEOTIDE SEQUENCE</scope>
</reference>
<comment type="caution">
    <text evidence="2">The sequence shown here is derived from an EMBL/GenBank/DDBJ whole genome shotgun (WGS) entry which is preliminary data.</text>
</comment>